<dbReference type="Proteomes" id="UP001516023">
    <property type="component" value="Unassembled WGS sequence"/>
</dbReference>
<sequence length="224" mass="23418">MAAANLLKAFAVIALTAVASPAAAFVSPFPPEAVGFKSSRHHVVGNPSDCDANEALWHIHDHSTLVSHRRSFLHGLSTVVAMGSSVAVLSLPGVARAEAESMERGGVKLTPFNSLSFNYRGGSSPTTGTLEEPSISYSDFLSKLNSDQVTFVEFLAPNGNVAYATLKQSSADGEISSAAGPIRIGEGYPLEDPEGWSSPAFVIKAVAKMGVPYKFVVPGINASL</sequence>
<keyword evidence="3" id="KW-1185">Reference proteome</keyword>
<organism evidence="2 3">
    <name type="scientific">Cyclotella cryptica</name>
    <dbReference type="NCBI Taxonomy" id="29204"/>
    <lineage>
        <taxon>Eukaryota</taxon>
        <taxon>Sar</taxon>
        <taxon>Stramenopiles</taxon>
        <taxon>Ochrophyta</taxon>
        <taxon>Bacillariophyta</taxon>
        <taxon>Coscinodiscophyceae</taxon>
        <taxon>Thalassiosirophycidae</taxon>
        <taxon>Stephanodiscales</taxon>
        <taxon>Stephanodiscaceae</taxon>
        <taxon>Cyclotella</taxon>
    </lineage>
</organism>
<comment type="caution">
    <text evidence="2">The sequence shown here is derived from an EMBL/GenBank/DDBJ whole genome shotgun (WGS) entry which is preliminary data.</text>
</comment>
<evidence type="ECO:0000313" key="2">
    <source>
        <dbReference type="EMBL" id="KAL3783129.1"/>
    </source>
</evidence>
<accession>A0ABD3P4H8</accession>
<feature type="signal peptide" evidence="1">
    <location>
        <begin position="1"/>
        <end position="24"/>
    </location>
</feature>
<evidence type="ECO:0000256" key="1">
    <source>
        <dbReference type="SAM" id="SignalP"/>
    </source>
</evidence>
<gene>
    <name evidence="2" type="ORF">HJC23_012465</name>
</gene>
<keyword evidence="1" id="KW-0732">Signal</keyword>
<feature type="chain" id="PRO_5044878500" evidence="1">
    <location>
        <begin position="25"/>
        <end position="224"/>
    </location>
</feature>
<protein>
    <submittedName>
        <fullName evidence="2">Uncharacterized protein</fullName>
    </submittedName>
</protein>
<proteinExistence type="predicted"/>
<name>A0ABD3P4H8_9STRA</name>
<evidence type="ECO:0000313" key="3">
    <source>
        <dbReference type="Proteomes" id="UP001516023"/>
    </source>
</evidence>
<dbReference type="EMBL" id="JABMIG020000268">
    <property type="protein sequence ID" value="KAL3783129.1"/>
    <property type="molecule type" value="Genomic_DNA"/>
</dbReference>
<dbReference type="AlphaFoldDB" id="A0ABD3P4H8"/>
<reference evidence="2 3" key="1">
    <citation type="journal article" date="2020" name="G3 (Bethesda)">
        <title>Improved Reference Genome for Cyclotella cryptica CCMP332, a Model for Cell Wall Morphogenesis, Salinity Adaptation, and Lipid Production in Diatoms (Bacillariophyta).</title>
        <authorList>
            <person name="Roberts W.R."/>
            <person name="Downey K.M."/>
            <person name="Ruck E.C."/>
            <person name="Traller J.C."/>
            <person name="Alverson A.J."/>
        </authorList>
    </citation>
    <scope>NUCLEOTIDE SEQUENCE [LARGE SCALE GENOMIC DNA]</scope>
    <source>
        <strain evidence="2 3">CCMP332</strain>
    </source>
</reference>